<gene>
    <name evidence="2" type="ORF">IAA54_04215</name>
</gene>
<name>A0A9D1DPV9_9FIRM</name>
<comment type="caution">
    <text evidence="2">The sequence shown here is derived from an EMBL/GenBank/DDBJ whole genome shotgun (WGS) entry which is preliminary data.</text>
</comment>
<reference evidence="2" key="1">
    <citation type="submission" date="2020-10" db="EMBL/GenBank/DDBJ databases">
        <authorList>
            <person name="Gilroy R."/>
        </authorList>
    </citation>
    <scope>NUCLEOTIDE SEQUENCE</scope>
    <source>
        <strain evidence="2">ChiSjej1B19-7085</strain>
    </source>
</reference>
<evidence type="ECO:0000313" key="3">
    <source>
        <dbReference type="Proteomes" id="UP000886785"/>
    </source>
</evidence>
<dbReference type="Proteomes" id="UP000886785">
    <property type="component" value="Unassembled WGS sequence"/>
</dbReference>
<proteinExistence type="predicted"/>
<evidence type="ECO:0000256" key="1">
    <source>
        <dbReference type="SAM" id="Coils"/>
    </source>
</evidence>
<reference evidence="2" key="2">
    <citation type="journal article" date="2021" name="PeerJ">
        <title>Extensive microbial diversity within the chicken gut microbiome revealed by metagenomics and culture.</title>
        <authorList>
            <person name="Gilroy R."/>
            <person name="Ravi A."/>
            <person name="Getino M."/>
            <person name="Pursley I."/>
            <person name="Horton D.L."/>
            <person name="Alikhan N.F."/>
            <person name="Baker D."/>
            <person name="Gharbi K."/>
            <person name="Hall N."/>
            <person name="Watson M."/>
            <person name="Adriaenssens E.M."/>
            <person name="Foster-Nyarko E."/>
            <person name="Jarju S."/>
            <person name="Secka A."/>
            <person name="Antonio M."/>
            <person name="Oren A."/>
            <person name="Chaudhuri R.R."/>
            <person name="La Ragione R."/>
            <person name="Hildebrand F."/>
            <person name="Pallen M.J."/>
        </authorList>
    </citation>
    <scope>NUCLEOTIDE SEQUENCE</scope>
    <source>
        <strain evidence="2">ChiSjej1B19-7085</strain>
    </source>
</reference>
<keyword evidence="1" id="KW-0175">Coiled coil</keyword>
<accession>A0A9D1DPV9</accession>
<dbReference type="AlphaFoldDB" id="A0A9D1DPV9"/>
<organism evidence="2 3">
    <name type="scientific">Candidatus Gallacutalibacter pullicola</name>
    <dbReference type="NCBI Taxonomy" id="2840830"/>
    <lineage>
        <taxon>Bacteria</taxon>
        <taxon>Bacillati</taxon>
        <taxon>Bacillota</taxon>
        <taxon>Clostridia</taxon>
        <taxon>Eubacteriales</taxon>
        <taxon>Candidatus Gallacutalibacter</taxon>
    </lineage>
</organism>
<evidence type="ECO:0000313" key="2">
    <source>
        <dbReference type="EMBL" id="HIR56850.1"/>
    </source>
</evidence>
<protein>
    <submittedName>
        <fullName evidence="2">Uncharacterized protein</fullName>
    </submittedName>
</protein>
<dbReference type="EMBL" id="DVHF01000049">
    <property type="protein sequence ID" value="HIR56850.1"/>
    <property type="molecule type" value="Genomic_DNA"/>
</dbReference>
<sequence length="126" mass="14568">MDEKERSREDLARANELQAEIFHGISRGEPAERLLLKAIESMALRDGDTVSYKEARENMKAIYGIGLGEEVPLQIELEEVEGRLTKLRESYDREKDSDQKDMVERLKNAIRAHEERVESLRARLAK</sequence>
<feature type="coiled-coil region" evidence="1">
    <location>
        <begin position="77"/>
        <end position="123"/>
    </location>
</feature>